<dbReference type="AlphaFoldDB" id="A0A7W3IPU1"/>
<dbReference type="GO" id="GO:0005524">
    <property type="term" value="F:ATP binding"/>
    <property type="evidence" value="ECO:0007669"/>
    <property type="project" value="TreeGrafter"/>
</dbReference>
<evidence type="ECO:0000256" key="1">
    <source>
        <dbReference type="SAM" id="MobiDB-lite"/>
    </source>
</evidence>
<feature type="region of interest" description="Disordered" evidence="1">
    <location>
        <begin position="370"/>
        <end position="405"/>
    </location>
</feature>
<gene>
    <name evidence="3" type="ORF">FHX74_000603</name>
</gene>
<dbReference type="PANTHER" id="PTHR43384">
    <property type="entry name" value="SEPTUM SITE-DETERMINING PROTEIN MIND HOMOLOG, CHLOROPLASTIC-RELATED"/>
    <property type="match status" value="1"/>
</dbReference>
<dbReference type="GO" id="GO:0016887">
    <property type="term" value="F:ATP hydrolysis activity"/>
    <property type="evidence" value="ECO:0007669"/>
    <property type="project" value="TreeGrafter"/>
</dbReference>
<keyword evidence="4" id="KW-1185">Reference proteome</keyword>
<dbReference type="RefSeq" id="WP_182558574.1">
    <property type="nucleotide sequence ID" value="NZ_JACGWT010000001.1"/>
</dbReference>
<evidence type="ECO:0000313" key="4">
    <source>
        <dbReference type="Proteomes" id="UP000523079"/>
    </source>
</evidence>
<dbReference type="GO" id="GO:0051782">
    <property type="term" value="P:negative regulation of cell division"/>
    <property type="evidence" value="ECO:0007669"/>
    <property type="project" value="TreeGrafter"/>
</dbReference>
<dbReference type="EMBL" id="JACGWT010000001">
    <property type="protein sequence ID" value="MBA8793009.1"/>
    <property type="molecule type" value="Genomic_DNA"/>
</dbReference>
<dbReference type="GO" id="GO:0005829">
    <property type="term" value="C:cytosol"/>
    <property type="evidence" value="ECO:0007669"/>
    <property type="project" value="TreeGrafter"/>
</dbReference>
<comment type="caution">
    <text evidence="3">The sequence shown here is derived from an EMBL/GenBank/DDBJ whole genome shotgun (WGS) entry which is preliminary data.</text>
</comment>
<protein>
    <submittedName>
        <fullName evidence="3">Pilus assembly protein CpaE</fullName>
    </submittedName>
</protein>
<organism evidence="3 4">
    <name type="scientific">Microlunatus kandeliicorticis</name>
    <dbReference type="NCBI Taxonomy" id="1759536"/>
    <lineage>
        <taxon>Bacteria</taxon>
        <taxon>Bacillati</taxon>
        <taxon>Actinomycetota</taxon>
        <taxon>Actinomycetes</taxon>
        <taxon>Propionibacteriales</taxon>
        <taxon>Propionibacteriaceae</taxon>
        <taxon>Microlunatus</taxon>
    </lineage>
</organism>
<dbReference type="InterPro" id="IPR050625">
    <property type="entry name" value="ParA/MinD_ATPase"/>
</dbReference>
<dbReference type="SUPFAM" id="SSF52540">
    <property type="entry name" value="P-loop containing nucleoside triphosphate hydrolases"/>
    <property type="match status" value="1"/>
</dbReference>
<dbReference type="Gene3D" id="3.40.50.300">
    <property type="entry name" value="P-loop containing nucleotide triphosphate hydrolases"/>
    <property type="match status" value="1"/>
</dbReference>
<accession>A0A7W3IPU1</accession>
<name>A0A7W3IPU1_9ACTN</name>
<dbReference type="InterPro" id="IPR025669">
    <property type="entry name" value="AAA_dom"/>
</dbReference>
<dbReference type="InterPro" id="IPR027417">
    <property type="entry name" value="P-loop_NTPase"/>
</dbReference>
<dbReference type="Proteomes" id="UP000523079">
    <property type="component" value="Unassembled WGS sequence"/>
</dbReference>
<proteinExistence type="predicted"/>
<sequence>MNSLVLVSPAAELADRLRAAAPDYALTVVDGPLPAVPAELFARVGGPWTATVLVIDARTDPAVALGLAGQLSTTCPTLGQVLVGTDDLALAALRAGVRDVCPPTATAEQLRRSLALAGRASTHAGTAAPVTPGRLISVVSPKGGVGKTTVASNIAVGLALREPASTVVVDLDVQFGDLGSALDLEPEFFLADTVRGAARNDAMVLKSFLTQHRTGLYAICAPPSPEQADELTADDITALLRTLKSQFRYVVVDTAPGLSEHTLAALDETTDPVLVTSMDVPGIRGLRKELDTLSRLNLLPGQRQLVLNMVDRKNQLTVADAEATVEARFDLTLPRSRAALTSVNQGVPLLESRLRDPLTKQLDLLVTRLAGPADGPRGAGPAPRPAERRRIARTKGPEPRRAASRWRRATAAVVAAPAVPAAVVR</sequence>
<dbReference type="GO" id="GO:0009898">
    <property type="term" value="C:cytoplasmic side of plasma membrane"/>
    <property type="evidence" value="ECO:0007669"/>
    <property type="project" value="TreeGrafter"/>
</dbReference>
<feature type="domain" description="AAA" evidence="2">
    <location>
        <begin position="134"/>
        <end position="294"/>
    </location>
</feature>
<dbReference type="Pfam" id="PF13614">
    <property type="entry name" value="AAA_31"/>
    <property type="match status" value="1"/>
</dbReference>
<feature type="compositionally biased region" description="Low complexity" evidence="1">
    <location>
        <begin position="370"/>
        <end position="381"/>
    </location>
</feature>
<feature type="compositionally biased region" description="Basic and acidic residues" evidence="1">
    <location>
        <begin position="385"/>
        <end position="401"/>
    </location>
</feature>
<evidence type="ECO:0000313" key="3">
    <source>
        <dbReference type="EMBL" id="MBA8793009.1"/>
    </source>
</evidence>
<evidence type="ECO:0000259" key="2">
    <source>
        <dbReference type="Pfam" id="PF13614"/>
    </source>
</evidence>
<reference evidence="3 4" key="1">
    <citation type="submission" date="2020-07" db="EMBL/GenBank/DDBJ databases">
        <title>Sequencing the genomes of 1000 actinobacteria strains.</title>
        <authorList>
            <person name="Klenk H.-P."/>
        </authorList>
    </citation>
    <scope>NUCLEOTIDE SEQUENCE [LARGE SCALE GENOMIC DNA]</scope>
    <source>
        <strain evidence="3 4">DSM 100723</strain>
    </source>
</reference>
<dbReference type="PANTHER" id="PTHR43384:SF13">
    <property type="entry name" value="SLR0110 PROTEIN"/>
    <property type="match status" value="1"/>
</dbReference>